<evidence type="ECO:0000256" key="2">
    <source>
        <dbReference type="SAM" id="SignalP"/>
    </source>
</evidence>
<feature type="region of interest" description="Disordered" evidence="1">
    <location>
        <begin position="157"/>
        <end position="288"/>
    </location>
</feature>
<keyword evidence="3" id="KW-0670">Pyruvate</keyword>
<comment type="caution">
    <text evidence="3">The sequence shown here is derived from an EMBL/GenBank/DDBJ whole genome shotgun (WGS) entry which is preliminary data.</text>
</comment>
<sequence length="315" mass="31172">MQIPMRSMRAFGAAAATLLVAAAVAVLPASPAQAALCSGSGTNVVVSFGAIGGGTQTGCGTGDTASQVSTSAGFPLSYAARQPGFVCRVKGVPTSDPCVNTSPADAYWGLFWSDGKSGSWNYSTLGAGALKVPDGGSVGWAWQDGGARDLPAMAPPVVAKEPAPAPQNKPKPQPPAAPKPSRPAEPDPSPAPAPRSDGAGRAPTDEAAPTVAAGQEQDKADRAQQRAQKQAQGQAQKEAASAAPSATPTASTAPLAEESTGATPDVDDDTVPTASSGDADSPGGLPWWVPVGLVVVLGAGAAVAVRRRQVGAGPP</sequence>
<dbReference type="GO" id="GO:0016746">
    <property type="term" value="F:acyltransferase activity"/>
    <property type="evidence" value="ECO:0007669"/>
    <property type="project" value="UniProtKB-KW"/>
</dbReference>
<keyword evidence="3" id="KW-0012">Acyltransferase</keyword>
<accession>A0ABT9NTL1</accession>
<gene>
    <name evidence="3" type="ORF">J2S59_003573</name>
</gene>
<dbReference type="EMBL" id="JAUSQM010000001">
    <property type="protein sequence ID" value="MDP9823764.1"/>
    <property type="molecule type" value="Genomic_DNA"/>
</dbReference>
<dbReference type="Proteomes" id="UP001240447">
    <property type="component" value="Unassembled WGS sequence"/>
</dbReference>
<name>A0ABT9NTL1_9ACTN</name>
<proteinExistence type="predicted"/>
<evidence type="ECO:0000313" key="4">
    <source>
        <dbReference type="Proteomes" id="UP001240447"/>
    </source>
</evidence>
<protein>
    <submittedName>
        <fullName evidence="3">Pyruvate/2-oxoglutarate dehydrogenase complex dihydrolipoamide acyltransferase (E2) component</fullName>
    </submittedName>
</protein>
<feature type="chain" id="PRO_5046590045" evidence="2">
    <location>
        <begin position="35"/>
        <end position="315"/>
    </location>
</feature>
<feature type="compositionally biased region" description="Pro residues" evidence="1">
    <location>
        <begin position="163"/>
        <end position="193"/>
    </location>
</feature>
<dbReference type="RefSeq" id="WP_068121897.1">
    <property type="nucleotide sequence ID" value="NZ_CCXJ01000445.1"/>
</dbReference>
<reference evidence="3 4" key="1">
    <citation type="submission" date="2023-07" db="EMBL/GenBank/DDBJ databases">
        <title>Sequencing the genomes of 1000 actinobacteria strains.</title>
        <authorList>
            <person name="Klenk H.-P."/>
        </authorList>
    </citation>
    <scope>NUCLEOTIDE SEQUENCE [LARGE SCALE GENOMIC DNA]</scope>
    <source>
        <strain evidence="3 4">GD13</strain>
    </source>
</reference>
<keyword evidence="4" id="KW-1185">Reference proteome</keyword>
<feature type="signal peptide" evidence="2">
    <location>
        <begin position="1"/>
        <end position="34"/>
    </location>
</feature>
<keyword evidence="2" id="KW-0732">Signal</keyword>
<organism evidence="3 4">
    <name type="scientific">Nocardioides massiliensis</name>
    <dbReference type="NCBI Taxonomy" id="1325935"/>
    <lineage>
        <taxon>Bacteria</taxon>
        <taxon>Bacillati</taxon>
        <taxon>Actinomycetota</taxon>
        <taxon>Actinomycetes</taxon>
        <taxon>Propionibacteriales</taxon>
        <taxon>Nocardioidaceae</taxon>
        <taxon>Nocardioides</taxon>
    </lineage>
</organism>
<keyword evidence="3" id="KW-0808">Transferase</keyword>
<feature type="compositionally biased region" description="Low complexity" evidence="1">
    <location>
        <begin position="225"/>
        <end position="257"/>
    </location>
</feature>
<evidence type="ECO:0000313" key="3">
    <source>
        <dbReference type="EMBL" id="MDP9823764.1"/>
    </source>
</evidence>
<evidence type="ECO:0000256" key="1">
    <source>
        <dbReference type="SAM" id="MobiDB-lite"/>
    </source>
</evidence>